<comment type="caution">
    <text evidence="11">The sequence shown here is derived from an EMBL/GenBank/DDBJ whole genome shotgun (WGS) entry which is preliminary data.</text>
</comment>
<evidence type="ECO:0000256" key="5">
    <source>
        <dbReference type="ARBA" id="ARBA00023251"/>
    </source>
</evidence>
<gene>
    <name evidence="11" type="ORF">A7A08_01794</name>
</gene>
<comment type="subunit">
    <text evidence="1 9">Homodimer.</text>
</comment>
<dbReference type="SUPFAM" id="SSF55729">
    <property type="entry name" value="Acyl-CoA N-acyltransferases (Nat)"/>
    <property type="match status" value="1"/>
</dbReference>
<evidence type="ECO:0000256" key="2">
    <source>
        <dbReference type="ARBA" id="ARBA00012888"/>
    </source>
</evidence>
<dbReference type="Pfam" id="PF00583">
    <property type="entry name" value="Acetyltransf_1"/>
    <property type="match status" value="1"/>
</dbReference>
<protein>
    <recommendedName>
        <fullName evidence="3 9">Aminoglycoside N(6')-acetyltransferase type 1</fullName>
        <ecNumber evidence="2 9">2.3.1.82</ecNumber>
    </recommendedName>
    <alternativeName>
        <fullName evidence="7 9">Aminoglycoside resistance protein</fullName>
    </alternativeName>
</protein>
<dbReference type="STRING" id="1177755.A7A08_01794"/>
<dbReference type="PROSITE" id="PS51186">
    <property type="entry name" value="GNAT"/>
    <property type="match status" value="1"/>
</dbReference>
<dbReference type="Gene3D" id="3.40.630.30">
    <property type="match status" value="1"/>
</dbReference>
<dbReference type="InterPro" id="IPR000182">
    <property type="entry name" value="GNAT_dom"/>
</dbReference>
<sequence>MSPMQIDRCRPEDFAAWLPLRIQLWPDHTDEENRAQAFSVMESEDSAGFIAKTEDGVAVGFAEVALRYDYVNGCGRPPVAFLEGIYVVPDWRGKGVARALVGAVESWSGVKGVTELASDVLLGNTTSQGMHQALGFEETERVVYYRKVVERAR</sequence>
<dbReference type="Proteomes" id="UP000095087">
    <property type="component" value="Unassembled WGS sequence"/>
</dbReference>
<dbReference type="NCBIfam" id="NF043067">
    <property type="entry name" value="AAC_6p_group_E"/>
    <property type="match status" value="1"/>
</dbReference>
<evidence type="ECO:0000256" key="1">
    <source>
        <dbReference type="ARBA" id="ARBA00011738"/>
    </source>
</evidence>
<name>A0A1E2RXV5_9HYPH</name>
<evidence type="ECO:0000313" key="11">
    <source>
        <dbReference type="EMBL" id="ODA67051.1"/>
    </source>
</evidence>
<evidence type="ECO:0000256" key="4">
    <source>
        <dbReference type="ARBA" id="ARBA00022679"/>
    </source>
</evidence>
<comment type="catalytic activity">
    <reaction evidence="8 9">
        <text>kanamycin B + acetyl-CoA = N(6')-acetylkanamycin B + CoA + H(+)</text>
        <dbReference type="Rhea" id="RHEA:16449"/>
        <dbReference type="ChEBI" id="CHEBI:15378"/>
        <dbReference type="ChEBI" id="CHEBI:57287"/>
        <dbReference type="ChEBI" id="CHEBI:57288"/>
        <dbReference type="ChEBI" id="CHEBI:58390"/>
        <dbReference type="ChEBI" id="CHEBI:58549"/>
        <dbReference type="EC" id="2.3.1.82"/>
    </reaction>
</comment>
<dbReference type="PATRIC" id="fig|1177755.3.peg.1800"/>
<dbReference type="EC" id="2.3.1.82" evidence="2 9"/>
<dbReference type="PIRSF" id="PIRSF000452">
    <property type="entry name" value="6-N-acetyltransf"/>
    <property type="match status" value="1"/>
</dbReference>
<evidence type="ECO:0000256" key="7">
    <source>
        <dbReference type="ARBA" id="ARBA00029660"/>
    </source>
</evidence>
<keyword evidence="5 9" id="KW-0046">Antibiotic resistance</keyword>
<dbReference type="EMBL" id="MASI01000004">
    <property type="protein sequence ID" value="ODA67051.1"/>
    <property type="molecule type" value="Genomic_DNA"/>
</dbReference>
<dbReference type="InterPro" id="IPR024170">
    <property type="entry name" value="Aminoglycoside_N6-AcTrfrase"/>
</dbReference>
<dbReference type="CDD" id="cd04301">
    <property type="entry name" value="NAT_SF"/>
    <property type="match status" value="1"/>
</dbReference>
<evidence type="ECO:0000259" key="10">
    <source>
        <dbReference type="PROSITE" id="PS51186"/>
    </source>
</evidence>
<organism evidence="11 12">
    <name type="scientific">Methyloligella halotolerans</name>
    <dbReference type="NCBI Taxonomy" id="1177755"/>
    <lineage>
        <taxon>Bacteria</taxon>
        <taxon>Pseudomonadati</taxon>
        <taxon>Pseudomonadota</taxon>
        <taxon>Alphaproteobacteria</taxon>
        <taxon>Hyphomicrobiales</taxon>
        <taxon>Hyphomicrobiaceae</taxon>
        <taxon>Methyloligella</taxon>
    </lineage>
</organism>
<evidence type="ECO:0000313" key="12">
    <source>
        <dbReference type="Proteomes" id="UP000095087"/>
    </source>
</evidence>
<keyword evidence="4 9" id="KW-0808">Transferase</keyword>
<keyword evidence="6 9" id="KW-0012">Acyltransferase</keyword>
<dbReference type="GO" id="GO:0046677">
    <property type="term" value="P:response to antibiotic"/>
    <property type="evidence" value="ECO:0007669"/>
    <property type="project" value="UniProtKB-KW"/>
</dbReference>
<comment type="function">
    <text evidence="9">Catalyzes the transfer of an acetyl group from acetyl-CoA to the 6'-amino group of aminoglycoside molecules conferring resistance to antibiotics containing the purpurosamine ring.</text>
</comment>
<keyword evidence="12" id="KW-1185">Reference proteome</keyword>
<evidence type="ECO:0000256" key="3">
    <source>
        <dbReference type="ARBA" id="ARBA00017677"/>
    </source>
</evidence>
<dbReference type="AlphaFoldDB" id="A0A1E2RXV5"/>
<proteinExistence type="predicted"/>
<dbReference type="PANTHER" id="PTHR43877">
    <property type="entry name" value="AMINOALKYLPHOSPHONATE N-ACETYLTRANSFERASE-RELATED-RELATED"/>
    <property type="match status" value="1"/>
</dbReference>
<dbReference type="GO" id="GO:0047663">
    <property type="term" value="F:aminoglycoside 6'-N-acetyltransferase activity"/>
    <property type="evidence" value="ECO:0007669"/>
    <property type="project" value="UniProtKB-EC"/>
</dbReference>
<dbReference type="InterPro" id="IPR016181">
    <property type="entry name" value="Acyl_CoA_acyltransferase"/>
</dbReference>
<evidence type="ECO:0000256" key="6">
    <source>
        <dbReference type="ARBA" id="ARBA00023315"/>
    </source>
</evidence>
<reference evidence="11 12" key="1">
    <citation type="submission" date="2016-07" db="EMBL/GenBank/DDBJ databases">
        <title>Draft genome sequence of Methyloligella halotolerans C2T (VKM B-2706T=CCUG 61687T=DSM 25045T), a halotolerant polyhydroxybutyrate accumulating methylotroph.</title>
        <authorList>
            <person name="Vasilenko O.V."/>
            <person name="Doronina N.V."/>
            <person name="Poroshina M.N."/>
            <person name="Tarlachkov S.V."/>
            <person name="Trotsenko Y.A."/>
        </authorList>
    </citation>
    <scope>NUCLEOTIDE SEQUENCE [LARGE SCALE GENOMIC DNA]</scope>
    <source>
        <strain evidence="11 12">VKM B-2706</strain>
    </source>
</reference>
<evidence type="ECO:0000256" key="9">
    <source>
        <dbReference type="PIRNR" id="PIRNR000452"/>
    </source>
</evidence>
<evidence type="ECO:0000256" key="8">
    <source>
        <dbReference type="ARBA" id="ARBA00048923"/>
    </source>
</evidence>
<dbReference type="InterPro" id="IPR050832">
    <property type="entry name" value="Bact_Acetyltransf"/>
</dbReference>
<feature type="domain" description="N-acetyltransferase" evidence="10">
    <location>
        <begin position="4"/>
        <end position="153"/>
    </location>
</feature>
<accession>A0A1E2RXV5</accession>